<feature type="transmembrane region" description="Helical" evidence="1">
    <location>
        <begin position="12"/>
        <end position="36"/>
    </location>
</feature>
<organism evidence="2">
    <name type="scientific">marine sediment metagenome</name>
    <dbReference type="NCBI Taxonomy" id="412755"/>
    <lineage>
        <taxon>unclassified sequences</taxon>
        <taxon>metagenomes</taxon>
        <taxon>ecological metagenomes</taxon>
    </lineage>
</organism>
<reference evidence="2" key="1">
    <citation type="journal article" date="2014" name="Front. Microbiol.">
        <title>High frequency of phylogenetically diverse reductive dehalogenase-homologous genes in deep subseafloor sedimentary metagenomes.</title>
        <authorList>
            <person name="Kawai M."/>
            <person name="Futagami T."/>
            <person name="Toyoda A."/>
            <person name="Takaki Y."/>
            <person name="Nishi S."/>
            <person name="Hori S."/>
            <person name="Arai W."/>
            <person name="Tsubouchi T."/>
            <person name="Morono Y."/>
            <person name="Uchiyama I."/>
            <person name="Ito T."/>
            <person name="Fujiyama A."/>
            <person name="Inagaki F."/>
            <person name="Takami H."/>
        </authorList>
    </citation>
    <scope>NUCLEOTIDE SEQUENCE</scope>
    <source>
        <strain evidence="2">Expedition CK06-06</strain>
    </source>
</reference>
<accession>X1J1A8</accession>
<evidence type="ECO:0000313" key="2">
    <source>
        <dbReference type="EMBL" id="GAH72144.1"/>
    </source>
</evidence>
<keyword evidence="1" id="KW-1133">Transmembrane helix</keyword>
<evidence type="ECO:0000256" key="1">
    <source>
        <dbReference type="SAM" id="Phobius"/>
    </source>
</evidence>
<keyword evidence="1" id="KW-0812">Transmembrane</keyword>
<protein>
    <submittedName>
        <fullName evidence="2">Uncharacterized protein</fullName>
    </submittedName>
</protein>
<comment type="caution">
    <text evidence="2">The sequence shown here is derived from an EMBL/GenBank/DDBJ whole genome shotgun (WGS) entry which is preliminary data.</text>
</comment>
<sequence length="63" mass="7697">MFGISAPEMMWLLIILIFILYIILCVLIPLNIYLILKWTRKSYNKLEEIYYLLYYTEENKKTS</sequence>
<dbReference type="EMBL" id="BARU01031214">
    <property type="protein sequence ID" value="GAH72144.1"/>
    <property type="molecule type" value="Genomic_DNA"/>
</dbReference>
<keyword evidence="1" id="KW-0472">Membrane</keyword>
<name>X1J1A8_9ZZZZ</name>
<dbReference type="AlphaFoldDB" id="X1J1A8"/>
<proteinExistence type="predicted"/>
<gene>
    <name evidence="2" type="ORF">S03H2_49402</name>
</gene>